<evidence type="ECO:0000313" key="2">
    <source>
        <dbReference type="Proteomes" id="UP001058074"/>
    </source>
</evidence>
<comment type="caution">
    <text evidence="1">The sequence shown here is derived from an EMBL/GenBank/DDBJ whole genome shotgun (WGS) entry which is preliminary data.</text>
</comment>
<proteinExistence type="predicted"/>
<protein>
    <submittedName>
        <fullName evidence="1">AraC family transcriptional regulator</fullName>
    </submittedName>
</protein>
<evidence type="ECO:0000313" key="1">
    <source>
        <dbReference type="EMBL" id="GKX67515.1"/>
    </source>
</evidence>
<organism evidence="1 2">
    <name type="scientific">Inconstantimicrobium mannanitabidum</name>
    <dbReference type="NCBI Taxonomy" id="1604901"/>
    <lineage>
        <taxon>Bacteria</taxon>
        <taxon>Bacillati</taxon>
        <taxon>Bacillota</taxon>
        <taxon>Clostridia</taxon>
        <taxon>Eubacteriales</taxon>
        <taxon>Clostridiaceae</taxon>
        <taxon>Inconstantimicrobium</taxon>
    </lineage>
</organism>
<keyword evidence="2" id="KW-1185">Reference proteome</keyword>
<name>A0ACB5RE16_9CLOT</name>
<reference evidence="1" key="1">
    <citation type="journal article" date="2025" name="Int. J. Syst. Evol. Microbiol.">
        <title>Inconstantimicrobium mannanitabidum sp. nov., a novel member of the family Clostridiaceae isolated from anoxic soil under the treatment of reductive soil disinfestation.</title>
        <authorList>
            <person name="Ueki A."/>
            <person name="Tonouchi A."/>
            <person name="Honma S."/>
            <person name="Kaku N."/>
            <person name="Ueki K."/>
        </authorList>
    </citation>
    <scope>NUCLEOTIDE SEQUENCE</scope>
    <source>
        <strain evidence="1">TW13</strain>
    </source>
</reference>
<dbReference type="Proteomes" id="UP001058074">
    <property type="component" value="Unassembled WGS sequence"/>
</dbReference>
<accession>A0ACB5RE16</accession>
<sequence length="272" mass="31446">MDFFYENRIDLLEDGMSIYENENFNFLAHWHTEVELVYVIEGEIYVGVNNNGCLLNAGDMVVCSSGDIHYYESVNFTSRILVLIFKPELVGLSANCSETLHFSSPFISKEDINTKGLSDIKNILYFIMEEKQKKVKYFDLLIKAKLIELCGLLLRYQDTYNLKRKPVSNLKSMQNILNYIENTYTNDISLEDVSKHFNINKYNLSRQINAVTGTNFKTYINSMKVMKAEDLILNTTKPLTEIALECGFNSIRTFNRVYKHLKGCVPSSVRRL</sequence>
<dbReference type="EMBL" id="BROD01000001">
    <property type="protein sequence ID" value="GKX67515.1"/>
    <property type="molecule type" value="Genomic_DNA"/>
</dbReference>
<gene>
    <name evidence="1" type="ORF">rsdtw13_27730</name>
</gene>